<keyword evidence="5 10" id="KW-0418">Kinase</keyword>
<dbReference type="Pfam" id="PF00069">
    <property type="entry name" value="Pkinase"/>
    <property type="match status" value="1"/>
</dbReference>
<dbReference type="InterPro" id="IPR000719">
    <property type="entry name" value="Prot_kinase_dom"/>
</dbReference>
<evidence type="ECO:0000256" key="2">
    <source>
        <dbReference type="ARBA" id="ARBA00022527"/>
    </source>
</evidence>
<comment type="catalytic activity">
    <reaction evidence="8">
        <text>L-seryl-[protein] + ATP = O-phospho-L-seryl-[protein] + ADP + H(+)</text>
        <dbReference type="Rhea" id="RHEA:17989"/>
        <dbReference type="Rhea" id="RHEA-COMP:9863"/>
        <dbReference type="Rhea" id="RHEA-COMP:11604"/>
        <dbReference type="ChEBI" id="CHEBI:15378"/>
        <dbReference type="ChEBI" id="CHEBI:29999"/>
        <dbReference type="ChEBI" id="CHEBI:30616"/>
        <dbReference type="ChEBI" id="CHEBI:83421"/>
        <dbReference type="ChEBI" id="CHEBI:456216"/>
        <dbReference type="EC" id="2.7.11.1"/>
    </reaction>
</comment>
<dbReference type="SMART" id="SM00220">
    <property type="entry name" value="S_TKc"/>
    <property type="match status" value="1"/>
</dbReference>
<accession>A0A078B0F7</accession>
<reference evidence="10 11" key="1">
    <citation type="submission" date="2014-06" db="EMBL/GenBank/DDBJ databases">
        <authorList>
            <person name="Swart Estienne"/>
        </authorList>
    </citation>
    <scope>NUCLEOTIDE SEQUENCE [LARGE SCALE GENOMIC DNA]</scope>
    <source>
        <strain evidence="10 11">130c</strain>
    </source>
</reference>
<dbReference type="AlphaFoldDB" id="A0A078B0F7"/>
<dbReference type="InterPro" id="IPR011009">
    <property type="entry name" value="Kinase-like_dom_sf"/>
</dbReference>
<keyword evidence="11" id="KW-1185">Reference proteome</keyword>
<comment type="catalytic activity">
    <reaction evidence="7">
        <text>L-threonyl-[protein] + ATP = O-phospho-L-threonyl-[protein] + ADP + H(+)</text>
        <dbReference type="Rhea" id="RHEA:46608"/>
        <dbReference type="Rhea" id="RHEA-COMP:11060"/>
        <dbReference type="Rhea" id="RHEA-COMP:11605"/>
        <dbReference type="ChEBI" id="CHEBI:15378"/>
        <dbReference type="ChEBI" id="CHEBI:30013"/>
        <dbReference type="ChEBI" id="CHEBI:30616"/>
        <dbReference type="ChEBI" id="CHEBI:61977"/>
        <dbReference type="ChEBI" id="CHEBI:456216"/>
        <dbReference type="EC" id="2.7.11.1"/>
    </reaction>
</comment>
<evidence type="ECO:0000313" key="11">
    <source>
        <dbReference type="Proteomes" id="UP000039865"/>
    </source>
</evidence>
<evidence type="ECO:0000256" key="7">
    <source>
        <dbReference type="ARBA" id="ARBA00047899"/>
    </source>
</evidence>
<evidence type="ECO:0000256" key="6">
    <source>
        <dbReference type="ARBA" id="ARBA00022840"/>
    </source>
</evidence>
<dbReference type="PANTHER" id="PTHR44899">
    <property type="entry name" value="CAMK FAMILY PROTEIN KINASE"/>
    <property type="match status" value="1"/>
</dbReference>
<dbReference type="EC" id="2.7.11.1" evidence="1"/>
<protein>
    <recommendedName>
        <fullName evidence="1">non-specific serine/threonine protein kinase</fullName>
        <ecNumber evidence="1">2.7.11.1</ecNumber>
    </recommendedName>
</protein>
<dbReference type="InterPro" id="IPR008271">
    <property type="entry name" value="Ser/Thr_kinase_AS"/>
</dbReference>
<evidence type="ECO:0000313" key="10">
    <source>
        <dbReference type="EMBL" id="CDW88004.1"/>
    </source>
</evidence>
<sequence>MEAQYQSEYEEVQCIGRGNFAKNEQESALLEVNLLKALNHPNIVAYKTSFITQGLLIIIMEYCEVGDLSFHIKRKLQKNEHFTETEIFNWFVQLCLSLEYIHGRKVLHRDLKSQNIFLTGNNTVKLGDFGISKVLENTNGAAMTVVGTPYYMSPEVCQNHPYTFKSDVWALGCVLYELCTLKHAFSADNLLGLVYKIVQDKYDPIPSHYSNDLQNLIQQLLNKNAAERPSVAQILQMPLVRQKMIEFVNSGGVTISESKPVYVRNAPLIVQVQQNPTGIDPYAGLTPKERIQRRKEEEVKRKQEELAAHSKNAMNNYQFSKQMQYNQLHSSIKGANNSFQQTVIHNKPVAQFDQTAFHQPAVQKQQSPQMFEASDRFEDTDFSANDRTTEFSQSISSQMSGMNLNESPSKFNNPSVYSNMYEDRQISGSGQYDLTMARNEFDIEEDFEEDVEAKEDKQELREVMKNYQRILSGEIEEPEEIQLQTRPSEVQNKEIVVVNKKQTIQNAMGNDLFQKVYEFLKFNRRKQTDEALIFSKIKDMVGGNKVMMSKCFELDGIVFMEIQKEQ</sequence>
<evidence type="ECO:0000256" key="5">
    <source>
        <dbReference type="ARBA" id="ARBA00022777"/>
    </source>
</evidence>
<dbReference type="PANTHER" id="PTHR44899:SF3">
    <property type="entry name" value="SERINE_THREONINE-PROTEIN KINASE NEK1"/>
    <property type="match status" value="1"/>
</dbReference>
<proteinExistence type="predicted"/>
<keyword evidence="3" id="KW-0808">Transferase</keyword>
<name>A0A078B0F7_STYLE</name>
<dbReference type="OrthoDB" id="248923at2759"/>
<dbReference type="EMBL" id="CCKQ01016124">
    <property type="protein sequence ID" value="CDW88004.1"/>
    <property type="molecule type" value="Genomic_DNA"/>
</dbReference>
<dbReference type="GO" id="GO:0004674">
    <property type="term" value="F:protein serine/threonine kinase activity"/>
    <property type="evidence" value="ECO:0007669"/>
    <property type="project" value="UniProtKB-KW"/>
</dbReference>
<dbReference type="PROSITE" id="PS00108">
    <property type="entry name" value="PROTEIN_KINASE_ST"/>
    <property type="match status" value="1"/>
</dbReference>
<dbReference type="FunFam" id="1.10.510.10:FF:000869">
    <property type="entry name" value="Nek protein kinase"/>
    <property type="match status" value="1"/>
</dbReference>
<evidence type="ECO:0000256" key="1">
    <source>
        <dbReference type="ARBA" id="ARBA00012513"/>
    </source>
</evidence>
<dbReference type="Gene3D" id="1.10.510.10">
    <property type="entry name" value="Transferase(Phosphotransferase) domain 1"/>
    <property type="match status" value="1"/>
</dbReference>
<feature type="domain" description="Protein kinase" evidence="9">
    <location>
        <begin position="1"/>
        <end position="240"/>
    </location>
</feature>
<dbReference type="InterPro" id="IPR051131">
    <property type="entry name" value="NEK_Ser/Thr_kinase_NIMA"/>
</dbReference>
<dbReference type="Proteomes" id="UP000039865">
    <property type="component" value="Unassembled WGS sequence"/>
</dbReference>
<organism evidence="10 11">
    <name type="scientific">Stylonychia lemnae</name>
    <name type="common">Ciliate</name>
    <dbReference type="NCBI Taxonomy" id="5949"/>
    <lineage>
        <taxon>Eukaryota</taxon>
        <taxon>Sar</taxon>
        <taxon>Alveolata</taxon>
        <taxon>Ciliophora</taxon>
        <taxon>Intramacronucleata</taxon>
        <taxon>Spirotrichea</taxon>
        <taxon>Stichotrichia</taxon>
        <taxon>Sporadotrichida</taxon>
        <taxon>Oxytrichidae</taxon>
        <taxon>Stylonychinae</taxon>
        <taxon>Stylonychia</taxon>
    </lineage>
</organism>
<dbReference type="OMA" id="RIMDEDY"/>
<keyword evidence="2" id="KW-0723">Serine/threonine-protein kinase</keyword>
<keyword evidence="4" id="KW-0547">Nucleotide-binding</keyword>
<evidence type="ECO:0000256" key="4">
    <source>
        <dbReference type="ARBA" id="ARBA00022741"/>
    </source>
</evidence>
<evidence type="ECO:0000259" key="9">
    <source>
        <dbReference type="PROSITE" id="PS50011"/>
    </source>
</evidence>
<gene>
    <name evidence="10" type="primary">Contig7215.g7728</name>
    <name evidence="10" type="ORF">STYLEM_17119</name>
</gene>
<dbReference type="PROSITE" id="PS50011">
    <property type="entry name" value="PROTEIN_KINASE_DOM"/>
    <property type="match status" value="1"/>
</dbReference>
<dbReference type="GO" id="GO:0005524">
    <property type="term" value="F:ATP binding"/>
    <property type="evidence" value="ECO:0007669"/>
    <property type="project" value="UniProtKB-KW"/>
</dbReference>
<evidence type="ECO:0000256" key="8">
    <source>
        <dbReference type="ARBA" id="ARBA00048679"/>
    </source>
</evidence>
<keyword evidence="6" id="KW-0067">ATP-binding</keyword>
<dbReference type="InParanoid" id="A0A078B0F7"/>
<evidence type="ECO:0000256" key="3">
    <source>
        <dbReference type="ARBA" id="ARBA00022679"/>
    </source>
</evidence>
<dbReference type="CDD" id="cd08215">
    <property type="entry name" value="STKc_Nek"/>
    <property type="match status" value="1"/>
</dbReference>
<dbReference type="SUPFAM" id="SSF56112">
    <property type="entry name" value="Protein kinase-like (PK-like)"/>
    <property type="match status" value="1"/>
</dbReference>